<feature type="region of interest" description="Disordered" evidence="2">
    <location>
        <begin position="91"/>
        <end position="114"/>
    </location>
</feature>
<organism evidence="3 4">
    <name type="scientific">Apiospora rasikravindrae</name>
    <dbReference type="NCBI Taxonomy" id="990691"/>
    <lineage>
        <taxon>Eukaryota</taxon>
        <taxon>Fungi</taxon>
        <taxon>Dikarya</taxon>
        <taxon>Ascomycota</taxon>
        <taxon>Pezizomycotina</taxon>
        <taxon>Sordariomycetes</taxon>
        <taxon>Xylariomycetidae</taxon>
        <taxon>Amphisphaeriales</taxon>
        <taxon>Apiosporaceae</taxon>
        <taxon>Apiospora</taxon>
    </lineage>
</organism>
<evidence type="ECO:0000256" key="2">
    <source>
        <dbReference type="SAM" id="MobiDB-lite"/>
    </source>
</evidence>
<reference evidence="3 4" key="1">
    <citation type="submission" date="2023-01" db="EMBL/GenBank/DDBJ databases">
        <title>Analysis of 21 Apiospora genomes using comparative genomics revels a genus with tremendous synthesis potential of carbohydrate active enzymes and secondary metabolites.</title>
        <authorList>
            <person name="Sorensen T."/>
        </authorList>
    </citation>
    <scope>NUCLEOTIDE SEQUENCE [LARGE SCALE GENOMIC DNA]</scope>
    <source>
        <strain evidence="3 4">CBS 33761</strain>
    </source>
</reference>
<evidence type="ECO:0000313" key="3">
    <source>
        <dbReference type="EMBL" id="KAK8034515.1"/>
    </source>
</evidence>
<comment type="caution">
    <text evidence="3">The sequence shown here is derived from an EMBL/GenBank/DDBJ whole genome shotgun (WGS) entry which is preliminary data.</text>
</comment>
<proteinExistence type="predicted"/>
<accession>A0ABR1SJL6</accession>
<dbReference type="EMBL" id="JAQQWK010000009">
    <property type="protein sequence ID" value="KAK8034515.1"/>
    <property type="molecule type" value="Genomic_DNA"/>
</dbReference>
<sequence>MDTDIATQLASAQAALAKRDARIRQLEDVARNSEATRIKETYEKIVKDVKKDRDQARQDAAQRIKALEAEVSQLRQIKTLEGEVNHLRQSIEGPSTATGTPPKPVHAGSNGDGETVQMTRAQIDYSERKYKQLKEESSRQKLQLEILNAQLTVDQPSNQYIVVQWNQLRDQVRQLSLERFNDVKPLDTISEEDGKTLEKLSIHYRTFLSTERMPCYLFRSLIWRLICDQLFINFSLVWGRKVCDDLNNMGNALWKTGKISQFEFQGWRVHTARLVHKSHAIDESIVDMVASKIQDVMVRFASGSDALKLHDKIREIVRLAADMGSTFARTKVIPLMTNEPRSNLTHGFQCNANTMNEAGQVIKDGKVSLMITPCLLERDGDEYSLLAKADVVS</sequence>
<keyword evidence="1" id="KW-0175">Coiled coil</keyword>
<dbReference type="SUPFAM" id="SSF58100">
    <property type="entry name" value="Bacterial hemolysins"/>
    <property type="match status" value="1"/>
</dbReference>
<keyword evidence="4" id="KW-1185">Reference proteome</keyword>
<feature type="coiled-coil region" evidence="1">
    <location>
        <begin position="9"/>
        <end position="77"/>
    </location>
</feature>
<protein>
    <submittedName>
        <fullName evidence="3">Uncharacterized protein</fullName>
    </submittedName>
</protein>
<evidence type="ECO:0000256" key="1">
    <source>
        <dbReference type="SAM" id="Coils"/>
    </source>
</evidence>
<feature type="coiled-coil region" evidence="1">
    <location>
        <begin position="116"/>
        <end position="150"/>
    </location>
</feature>
<gene>
    <name evidence="3" type="ORF">PG993_009510</name>
</gene>
<name>A0ABR1SJL6_9PEZI</name>
<dbReference type="Proteomes" id="UP001444661">
    <property type="component" value="Unassembled WGS sequence"/>
</dbReference>
<evidence type="ECO:0000313" key="4">
    <source>
        <dbReference type="Proteomes" id="UP001444661"/>
    </source>
</evidence>